<dbReference type="RefSeq" id="WP_345187665.1">
    <property type="nucleotide sequence ID" value="NZ_BAABGP010000018.1"/>
</dbReference>
<comment type="caution">
    <text evidence="2">The sequence shown here is derived from an EMBL/GenBank/DDBJ whole genome shotgun (WGS) entry which is preliminary data.</text>
</comment>
<evidence type="ECO:0000259" key="1">
    <source>
        <dbReference type="Pfam" id="PF13452"/>
    </source>
</evidence>
<feature type="domain" description="FAS1-like dehydratase" evidence="1">
    <location>
        <begin position="6"/>
        <end position="132"/>
    </location>
</feature>
<dbReference type="EMBL" id="BAABGP010000018">
    <property type="protein sequence ID" value="GAA4487835.1"/>
    <property type="molecule type" value="Genomic_DNA"/>
</dbReference>
<dbReference type="InterPro" id="IPR029069">
    <property type="entry name" value="HotDog_dom_sf"/>
</dbReference>
<reference evidence="3" key="1">
    <citation type="journal article" date="2019" name="Int. J. Syst. Evol. Microbiol.">
        <title>The Global Catalogue of Microorganisms (GCM) 10K type strain sequencing project: providing services to taxonomists for standard genome sequencing and annotation.</title>
        <authorList>
            <consortium name="The Broad Institute Genomics Platform"/>
            <consortium name="The Broad Institute Genome Sequencing Center for Infectious Disease"/>
            <person name="Wu L."/>
            <person name="Ma J."/>
        </authorList>
    </citation>
    <scope>NUCLEOTIDE SEQUENCE [LARGE SCALE GENOMIC DNA]</scope>
    <source>
        <strain evidence="3">JCM 17839</strain>
    </source>
</reference>
<sequence length="150" mass="16426">MANLNAVGTTGETFVLEVERGKIREFARATKSDNPAYLEREVPVAPPTFLTVASFWQPPAGNPWAAAELDGRRVLHAEQQYEFFGPPLSAGARLQCTSRIEDMYVKEGRRGGALTFVVMVTDFVDESGELVARSTMTGVETARAAQEEES</sequence>
<evidence type="ECO:0000313" key="2">
    <source>
        <dbReference type="EMBL" id="GAA4487835.1"/>
    </source>
</evidence>
<accession>A0ABP8PK84</accession>
<dbReference type="Proteomes" id="UP001500731">
    <property type="component" value="Unassembled WGS sequence"/>
</dbReference>
<keyword evidence="3" id="KW-1185">Reference proteome</keyword>
<protein>
    <recommendedName>
        <fullName evidence="1">FAS1-like dehydratase domain-containing protein</fullName>
    </recommendedName>
</protein>
<gene>
    <name evidence="2" type="ORF">GCM10023171_26230</name>
</gene>
<name>A0ABP8PK84_9MICO</name>
<dbReference type="Gene3D" id="3.10.129.10">
    <property type="entry name" value="Hotdog Thioesterase"/>
    <property type="match status" value="1"/>
</dbReference>
<organism evidence="2 3">
    <name type="scientific">Microbacterium panaciterrae</name>
    <dbReference type="NCBI Taxonomy" id="985759"/>
    <lineage>
        <taxon>Bacteria</taxon>
        <taxon>Bacillati</taxon>
        <taxon>Actinomycetota</taxon>
        <taxon>Actinomycetes</taxon>
        <taxon>Micrococcales</taxon>
        <taxon>Microbacteriaceae</taxon>
        <taxon>Microbacterium</taxon>
    </lineage>
</organism>
<dbReference type="SUPFAM" id="SSF54637">
    <property type="entry name" value="Thioesterase/thiol ester dehydrase-isomerase"/>
    <property type="match status" value="1"/>
</dbReference>
<proteinExistence type="predicted"/>
<dbReference type="InterPro" id="IPR039569">
    <property type="entry name" value="FAS1-like_DH_region"/>
</dbReference>
<evidence type="ECO:0000313" key="3">
    <source>
        <dbReference type="Proteomes" id="UP001500731"/>
    </source>
</evidence>
<dbReference type="Pfam" id="PF13452">
    <property type="entry name" value="FAS1_DH_region"/>
    <property type="match status" value="1"/>
</dbReference>